<comment type="caution">
    <text evidence="1">The sequence shown here is derived from an EMBL/GenBank/DDBJ whole genome shotgun (WGS) entry which is preliminary data.</text>
</comment>
<dbReference type="Proteomes" id="UP001218218">
    <property type="component" value="Unassembled WGS sequence"/>
</dbReference>
<organism evidence="1 2">
    <name type="scientific">Mycena albidolilacea</name>
    <dbReference type="NCBI Taxonomy" id="1033008"/>
    <lineage>
        <taxon>Eukaryota</taxon>
        <taxon>Fungi</taxon>
        <taxon>Dikarya</taxon>
        <taxon>Basidiomycota</taxon>
        <taxon>Agaricomycotina</taxon>
        <taxon>Agaricomycetes</taxon>
        <taxon>Agaricomycetidae</taxon>
        <taxon>Agaricales</taxon>
        <taxon>Marasmiineae</taxon>
        <taxon>Mycenaceae</taxon>
        <taxon>Mycena</taxon>
    </lineage>
</organism>
<sequence>LSRTAAERSKPRRRAYKHEIDHYPPEYLVFADEAAVNILTTYRMNGWSLKGFHVRKSCKFVRGPRCVHLRISS</sequence>
<evidence type="ECO:0000313" key="1">
    <source>
        <dbReference type="EMBL" id="KAJ7302164.1"/>
    </source>
</evidence>
<protein>
    <submittedName>
        <fullName evidence="1">Uncharacterized protein</fullName>
    </submittedName>
</protein>
<dbReference type="EMBL" id="JARIHO010000120">
    <property type="protein sequence ID" value="KAJ7302164.1"/>
    <property type="molecule type" value="Genomic_DNA"/>
</dbReference>
<keyword evidence="2" id="KW-1185">Reference proteome</keyword>
<evidence type="ECO:0000313" key="2">
    <source>
        <dbReference type="Proteomes" id="UP001218218"/>
    </source>
</evidence>
<gene>
    <name evidence="1" type="ORF">DFH08DRAFT_723424</name>
</gene>
<feature type="non-terminal residue" evidence="1">
    <location>
        <position position="1"/>
    </location>
</feature>
<reference evidence="1" key="1">
    <citation type="submission" date="2023-03" db="EMBL/GenBank/DDBJ databases">
        <title>Massive genome expansion in bonnet fungi (Mycena s.s.) driven by repeated elements and novel gene families across ecological guilds.</title>
        <authorList>
            <consortium name="Lawrence Berkeley National Laboratory"/>
            <person name="Harder C.B."/>
            <person name="Miyauchi S."/>
            <person name="Viragh M."/>
            <person name="Kuo A."/>
            <person name="Thoen E."/>
            <person name="Andreopoulos B."/>
            <person name="Lu D."/>
            <person name="Skrede I."/>
            <person name="Drula E."/>
            <person name="Henrissat B."/>
            <person name="Morin E."/>
            <person name="Kohler A."/>
            <person name="Barry K."/>
            <person name="LaButti K."/>
            <person name="Morin E."/>
            <person name="Salamov A."/>
            <person name="Lipzen A."/>
            <person name="Mereny Z."/>
            <person name="Hegedus B."/>
            <person name="Baldrian P."/>
            <person name="Stursova M."/>
            <person name="Weitz H."/>
            <person name="Taylor A."/>
            <person name="Grigoriev I.V."/>
            <person name="Nagy L.G."/>
            <person name="Martin F."/>
            <person name="Kauserud H."/>
        </authorList>
    </citation>
    <scope>NUCLEOTIDE SEQUENCE</scope>
    <source>
        <strain evidence="1">CBHHK002</strain>
    </source>
</reference>
<accession>A0AAD7E7R0</accession>
<dbReference type="AlphaFoldDB" id="A0AAD7E7R0"/>
<proteinExistence type="predicted"/>
<name>A0AAD7E7R0_9AGAR</name>